<dbReference type="RefSeq" id="WP_246387868.1">
    <property type="nucleotide sequence ID" value="NZ_JACHHP010000006.1"/>
</dbReference>
<dbReference type="InterPro" id="IPR036390">
    <property type="entry name" value="WH_DNA-bd_sf"/>
</dbReference>
<comment type="caution">
    <text evidence="6">The sequence shown here is derived from an EMBL/GenBank/DDBJ whole genome shotgun (WGS) entry which is preliminary data.</text>
</comment>
<accession>A0A7W8G1F9</accession>
<sequence>MVAAPAPELPPMPGGPLDDLNDLRFFAAIAEHGGFSAAARALGLPKSRLSKRIASLEDRLGVRLLQRTTRRVVVTDVGERFLVHCRAMLEEARAAQDAVDELRSEPRGLVRVSCPISIAQTALAPIVAQFLERHPAVTLRVNATNRRVDVLGEGIDVAIRVRDRLDSDGSLVLRRIGGTRGLLVASPALLDRLGRPSLPQELARLPALSMLEHDNAQTWTLEHADGARVAVEVPARLVCGDFPLLTEAAVAGLGVAMLPDWQCLDALRSGALEVVLPQWQLPQGVLHFVYPSRRGLLPAVRAFVDHLAEGLAAYHRRMDEQQAQACTEAGHARMP</sequence>
<dbReference type="InterPro" id="IPR058163">
    <property type="entry name" value="LysR-type_TF_proteobact-type"/>
</dbReference>
<dbReference type="Proteomes" id="UP000521199">
    <property type="component" value="Unassembled WGS sequence"/>
</dbReference>
<dbReference type="InterPro" id="IPR005119">
    <property type="entry name" value="LysR_subst-bd"/>
</dbReference>
<evidence type="ECO:0000313" key="7">
    <source>
        <dbReference type="Proteomes" id="UP000521199"/>
    </source>
</evidence>
<dbReference type="Pfam" id="PF00126">
    <property type="entry name" value="HTH_1"/>
    <property type="match status" value="1"/>
</dbReference>
<keyword evidence="4" id="KW-0804">Transcription</keyword>
<dbReference type="Pfam" id="PF03466">
    <property type="entry name" value="LysR_substrate"/>
    <property type="match status" value="1"/>
</dbReference>
<evidence type="ECO:0000256" key="4">
    <source>
        <dbReference type="ARBA" id="ARBA00023163"/>
    </source>
</evidence>
<dbReference type="FunFam" id="1.10.10.10:FF:000001">
    <property type="entry name" value="LysR family transcriptional regulator"/>
    <property type="match status" value="1"/>
</dbReference>
<dbReference type="EMBL" id="JACHHP010000006">
    <property type="protein sequence ID" value="MBB5209394.1"/>
    <property type="molecule type" value="Genomic_DNA"/>
</dbReference>
<comment type="similarity">
    <text evidence="1">Belongs to the LysR transcriptional regulatory family.</text>
</comment>
<keyword evidence="2" id="KW-0805">Transcription regulation</keyword>
<dbReference type="Gene3D" id="3.40.190.290">
    <property type="match status" value="1"/>
</dbReference>
<dbReference type="InterPro" id="IPR036388">
    <property type="entry name" value="WH-like_DNA-bd_sf"/>
</dbReference>
<dbReference type="PANTHER" id="PTHR30537:SF31">
    <property type="entry name" value="TRANSCRIPTIONAL REGULATOR, LYSR FAMILY"/>
    <property type="match status" value="1"/>
</dbReference>
<dbReference type="GO" id="GO:0003700">
    <property type="term" value="F:DNA-binding transcription factor activity"/>
    <property type="evidence" value="ECO:0007669"/>
    <property type="project" value="InterPro"/>
</dbReference>
<dbReference type="AlphaFoldDB" id="A0A7W8G1F9"/>
<dbReference type="InterPro" id="IPR000847">
    <property type="entry name" value="LysR_HTH_N"/>
</dbReference>
<dbReference type="GO" id="GO:0043565">
    <property type="term" value="F:sequence-specific DNA binding"/>
    <property type="evidence" value="ECO:0007669"/>
    <property type="project" value="TreeGrafter"/>
</dbReference>
<evidence type="ECO:0000259" key="5">
    <source>
        <dbReference type="PROSITE" id="PS50931"/>
    </source>
</evidence>
<keyword evidence="7" id="KW-1185">Reference proteome</keyword>
<name>A0A7W8G1F9_9GAMM</name>
<proteinExistence type="inferred from homology"/>
<dbReference type="SUPFAM" id="SSF53850">
    <property type="entry name" value="Periplasmic binding protein-like II"/>
    <property type="match status" value="1"/>
</dbReference>
<evidence type="ECO:0000256" key="2">
    <source>
        <dbReference type="ARBA" id="ARBA00023015"/>
    </source>
</evidence>
<evidence type="ECO:0000256" key="1">
    <source>
        <dbReference type="ARBA" id="ARBA00009437"/>
    </source>
</evidence>
<evidence type="ECO:0000256" key="3">
    <source>
        <dbReference type="ARBA" id="ARBA00023125"/>
    </source>
</evidence>
<dbReference type="PROSITE" id="PS50931">
    <property type="entry name" value="HTH_LYSR"/>
    <property type="match status" value="1"/>
</dbReference>
<organism evidence="6 7">
    <name type="scientific">Chiayiivirga flava</name>
    <dbReference type="NCBI Taxonomy" id="659595"/>
    <lineage>
        <taxon>Bacteria</taxon>
        <taxon>Pseudomonadati</taxon>
        <taxon>Pseudomonadota</taxon>
        <taxon>Gammaproteobacteria</taxon>
        <taxon>Lysobacterales</taxon>
        <taxon>Lysobacteraceae</taxon>
        <taxon>Chiayiivirga</taxon>
    </lineage>
</organism>
<dbReference type="GO" id="GO:0006351">
    <property type="term" value="P:DNA-templated transcription"/>
    <property type="evidence" value="ECO:0007669"/>
    <property type="project" value="TreeGrafter"/>
</dbReference>
<reference evidence="6 7" key="1">
    <citation type="submission" date="2020-08" db="EMBL/GenBank/DDBJ databases">
        <title>Genomic Encyclopedia of Type Strains, Phase IV (KMG-IV): sequencing the most valuable type-strain genomes for metagenomic binning, comparative biology and taxonomic classification.</title>
        <authorList>
            <person name="Goeker M."/>
        </authorList>
    </citation>
    <scope>NUCLEOTIDE SEQUENCE [LARGE SCALE GENOMIC DNA]</scope>
    <source>
        <strain evidence="6 7">DSM 24163</strain>
    </source>
</reference>
<protein>
    <submittedName>
        <fullName evidence="6">DNA-binding transcriptional LysR family regulator</fullName>
    </submittedName>
</protein>
<dbReference type="PANTHER" id="PTHR30537">
    <property type="entry name" value="HTH-TYPE TRANSCRIPTIONAL REGULATOR"/>
    <property type="match status" value="1"/>
</dbReference>
<dbReference type="Gene3D" id="1.10.10.10">
    <property type="entry name" value="Winged helix-like DNA-binding domain superfamily/Winged helix DNA-binding domain"/>
    <property type="match status" value="1"/>
</dbReference>
<evidence type="ECO:0000313" key="6">
    <source>
        <dbReference type="EMBL" id="MBB5209394.1"/>
    </source>
</evidence>
<feature type="domain" description="HTH lysR-type" evidence="5">
    <location>
        <begin position="18"/>
        <end position="75"/>
    </location>
</feature>
<keyword evidence="3 6" id="KW-0238">DNA-binding</keyword>
<dbReference type="CDD" id="cd08473">
    <property type="entry name" value="PBP2_CrgA_like_4"/>
    <property type="match status" value="1"/>
</dbReference>
<gene>
    <name evidence="6" type="ORF">HNQ52_002963</name>
</gene>
<dbReference type="SUPFAM" id="SSF46785">
    <property type="entry name" value="Winged helix' DNA-binding domain"/>
    <property type="match status" value="1"/>
</dbReference>